<dbReference type="OrthoDB" id="3649370at2759"/>
<feature type="compositionally biased region" description="Acidic residues" evidence="1">
    <location>
        <begin position="198"/>
        <end position="223"/>
    </location>
</feature>
<feature type="compositionally biased region" description="Basic and acidic residues" evidence="1">
    <location>
        <begin position="230"/>
        <end position="244"/>
    </location>
</feature>
<feature type="compositionally biased region" description="Basic and acidic residues" evidence="1">
    <location>
        <begin position="98"/>
        <end position="117"/>
    </location>
</feature>
<comment type="caution">
    <text evidence="2">The sequence shown here is derived from an EMBL/GenBank/DDBJ whole genome shotgun (WGS) entry which is preliminary data.</text>
</comment>
<proteinExistence type="predicted"/>
<evidence type="ECO:0000313" key="3">
    <source>
        <dbReference type="Proteomes" id="UP000070133"/>
    </source>
</evidence>
<accession>A0A139GVK5</accession>
<feature type="region of interest" description="Disordered" evidence="1">
    <location>
        <begin position="94"/>
        <end position="244"/>
    </location>
</feature>
<keyword evidence="3" id="KW-1185">Reference proteome</keyword>
<gene>
    <name evidence="2" type="ORF">AC578_1512</name>
</gene>
<sequence>MSDNSEKTLEDKEALQRQLGVIRRRIRDNATAAISFKFDEAKNPYKPHKAHSPDDKTWKSLVEEHDFVNIKIEAIKRTSDVKKRNDIVRSLRAKFPKIAKDFPEPKDPVEKPARAPAEKSPLPRSTFTEPPPSYDSACALPSTARANQPHGLPSSSAFKHTSSSPHLPLSMAPPLPKNSLKRPASAISSKGIKQENPIDLDTEQDLDDNSPEPEDPAEDDDDYNPAIDQPKTRKERADLRSTKRVRTEDFGNRLKRAATKPALEYERLQLKFKYELQDIVIKKRIAELENDKAAVLALDMKASDIQYEKSKAEIRKKMQDLETGGAGLIA</sequence>
<name>A0A139GVK5_9PEZI</name>
<reference evidence="2 3" key="1">
    <citation type="submission" date="2015-07" db="EMBL/GenBank/DDBJ databases">
        <title>Comparative genomics of the Sigatoka disease complex on banana suggests a link between parallel evolutionary changes in Pseudocercospora fijiensis and Pseudocercospora eumusae and increased virulence on the banana host.</title>
        <authorList>
            <person name="Chang T.-C."/>
            <person name="Salvucci A."/>
            <person name="Crous P.W."/>
            <person name="Stergiopoulos I."/>
        </authorList>
    </citation>
    <scope>NUCLEOTIDE SEQUENCE [LARGE SCALE GENOMIC DNA]</scope>
    <source>
        <strain evidence="2 3">CBS 114824</strain>
    </source>
</reference>
<evidence type="ECO:0000313" key="2">
    <source>
        <dbReference type="EMBL" id="KXS94178.1"/>
    </source>
</evidence>
<dbReference type="Proteomes" id="UP000070133">
    <property type="component" value="Unassembled WGS sequence"/>
</dbReference>
<evidence type="ECO:0000256" key="1">
    <source>
        <dbReference type="SAM" id="MobiDB-lite"/>
    </source>
</evidence>
<feature type="compositionally biased region" description="Polar residues" evidence="1">
    <location>
        <begin position="153"/>
        <end position="165"/>
    </location>
</feature>
<dbReference type="AlphaFoldDB" id="A0A139GVK5"/>
<dbReference type="EMBL" id="LFZN01000316">
    <property type="protein sequence ID" value="KXS94178.1"/>
    <property type="molecule type" value="Genomic_DNA"/>
</dbReference>
<organism evidence="2 3">
    <name type="scientific">Pseudocercospora eumusae</name>
    <dbReference type="NCBI Taxonomy" id="321146"/>
    <lineage>
        <taxon>Eukaryota</taxon>
        <taxon>Fungi</taxon>
        <taxon>Dikarya</taxon>
        <taxon>Ascomycota</taxon>
        <taxon>Pezizomycotina</taxon>
        <taxon>Dothideomycetes</taxon>
        <taxon>Dothideomycetidae</taxon>
        <taxon>Mycosphaerellales</taxon>
        <taxon>Mycosphaerellaceae</taxon>
        <taxon>Pseudocercospora</taxon>
    </lineage>
</organism>
<protein>
    <submittedName>
        <fullName evidence="2">Uncharacterized protein</fullName>
    </submittedName>
</protein>